<proteinExistence type="predicted"/>
<accession>A0A9P8L6N3</accession>
<dbReference type="EMBL" id="JAGHQM010002402">
    <property type="protein sequence ID" value="KAH0550872.1"/>
    <property type="molecule type" value="Genomic_DNA"/>
</dbReference>
<keyword evidence="2" id="KW-1185">Reference proteome</keyword>
<evidence type="ECO:0000313" key="2">
    <source>
        <dbReference type="Proteomes" id="UP000750711"/>
    </source>
</evidence>
<sequence length="116" mass="12889">VLGQVLQHGLHAPIPVFVPQSQELDSCPSKDAVCLVSKRPSHVLPRFLRPFLKRCFRKESVRKVTVSAFVRSIGMKTMSFGAVVGTVWNTRGAAICGIVNRVEASWRCGHRHPRSI</sequence>
<name>A0A9P8L6N3_9PEZI</name>
<evidence type="ECO:0000313" key="1">
    <source>
        <dbReference type="EMBL" id="KAH0550872.1"/>
    </source>
</evidence>
<gene>
    <name evidence="1" type="ORF">GP486_007764</name>
</gene>
<dbReference type="AlphaFoldDB" id="A0A9P8L6N3"/>
<reference evidence="1" key="1">
    <citation type="submission" date="2021-03" db="EMBL/GenBank/DDBJ databases">
        <title>Comparative genomics and phylogenomic investigation of the class Geoglossomycetes provide insights into ecological specialization and systematics.</title>
        <authorList>
            <person name="Melie T."/>
            <person name="Pirro S."/>
            <person name="Miller A.N."/>
            <person name="Quandt A."/>
        </authorList>
    </citation>
    <scope>NUCLEOTIDE SEQUENCE</scope>
    <source>
        <strain evidence="1">CAQ_001_2017</strain>
    </source>
</reference>
<protein>
    <submittedName>
        <fullName evidence="1">Uncharacterized protein</fullName>
    </submittedName>
</protein>
<organism evidence="1 2">
    <name type="scientific">Trichoglossum hirsutum</name>
    <dbReference type="NCBI Taxonomy" id="265104"/>
    <lineage>
        <taxon>Eukaryota</taxon>
        <taxon>Fungi</taxon>
        <taxon>Dikarya</taxon>
        <taxon>Ascomycota</taxon>
        <taxon>Pezizomycotina</taxon>
        <taxon>Geoglossomycetes</taxon>
        <taxon>Geoglossales</taxon>
        <taxon>Geoglossaceae</taxon>
        <taxon>Trichoglossum</taxon>
    </lineage>
</organism>
<dbReference type="Proteomes" id="UP000750711">
    <property type="component" value="Unassembled WGS sequence"/>
</dbReference>
<comment type="caution">
    <text evidence="1">The sequence shown here is derived from an EMBL/GenBank/DDBJ whole genome shotgun (WGS) entry which is preliminary data.</text>
</comment>
<feature type="non-terminal residue" evidence="1">
    <location>
        <position position="1"/>
    </location>
</feature>